<dbReference type="InterPro" id="IPR017788">
    <property type="entry name" value="Hda"/>
</dbReference>
<dbReference type="AlphaFoldDB" id="A0A437QE74"/>
<dbReference type="Gene3D" id="3.40.50.300">
    <property type="entry name" value="P-loop containing nucleotide triphosphate hydrolases"/>
    <property type="match status" value="1"/>
</dbReference>
<organism evidence="3 4">
    <name type="scientific">Neptunomonas marina</name>
    <dbReference type="NCBI Taxonomy" id="1815562"/>
    <lineage>
        <taxon>Bacteria</taxon>
        <taxon>Pseudomonadati</taxon>
        <taxon>Pseudomonadota</taxon>
        <taxon>Gammaproteobacteria</taxon>
        <taxon>Oceanospirillales</taxon>
        <taxon>Oceanospirillaceae</taxon>
        <taxon>Neptunomonas</taxon>
    </lineage>
</organism>
<dbReference type="Proteomes" id="UP000282818">
    <property type="component" value="Unassembled WGS sequence"/>
</dbReference>
<dbReference type="InterPro" id="IPR027417">
    <property type="entry name" value="P-loop_NTPase"/>
</dbReference>
<comment type="caution">
    <text evidence="3">The sequence shown here is derived from an EMBL/GenBank/DDBJ whole genome shotgun (WGS) entry which is preliminary data.</text>
</comment>
<keyword evidence="4" id="KW-1185">Reference proteome</keyword>
<sequence length="235" mass="26163">MNSTNAPQQLPLGVSLRDEARFENYQVGDNGLACGMIRQAAVGEGEQFLYVWGSEGVGCSHLLQAACHVAEPLRRPAVYLPMSEIIHLSPVILEGMEHLSLVCIDDIQLIAGHGVWEEAVFHLFNRIRQENNTLIVGGNAAPRQLPIALPDLVSRLSWGVVFQLLPLDDENKIEAIKLRANLRGFKLPDDVAKYLVHHASRSMNDLCQMLDHLDKASLTAQRKVTIPFIKQEMGW</sequence>
<evidence type="ECO:0000259" key="1">
    <source>
        <dbReference type="Pfam" id="PF00308"/>
    </source>
</evidence>
<reference evidence="3 4" key="1">
    <citation type="submission" date="2019-01" db="EMBL/GenBank/DDBJ databases">
        <authorList>
            <person name="Chen W.-M."/>
        </authorList>
    </citation>
    <scope>NUCLEOTIDE SEQUENCE [LARGE SCALE GENOMIC DNA]</scope>
    <source>
        <strain evidence="3 4">HPM-16</strain>
    </source>
</reference>
<evidence type="ECO:0000259" key="2">
    <source>
        <dbReference type="Pfam" id="PF22688"/>
    </source>
</evidence>
<dbReference type="EMBL" id="SACQ01000001">
    <property type="protein sequence ID" value="RVU32824.1"/>
    <property type="molecule type" value="Genomic_DNA"/>
</dbReference>
<dbReference type="Pfam" id="PF22688">
    <property type="entry name" value="Hda_lid"/>
    <property type="match status" value="1"/>
</dbReference>
<feature type="domain" description="Chromosomal replication initiator protein DnaA ATPAse" evidence="1">
    <location>
        <begin position="98"/>
        <end position="162"/>
    </location>
</feature>
<feature type="domain" description="Hda lid" evidence="2">
    <location>
        <begin position="169"/>
        <end position="232"/>
    </location>
</feature>
<dbReference type="GO" id="GO:0032297">
    <property type="term" value="P:negative regulation of DNA-templated DNA replication initiation"/>
    <property type="evidence" value="ECO:0007669"/>
    <property type="project" value="InterPro"/>
</dbReference>
<evidence type="ECO:0000313" key="4">
    <source>
        <dbReference type="Proteomes" id="UP000282818"/>
    </source>
</evidence>
<dbReference type="PANTHER" id="PTHR30050:SF5">
    <property type="entry name" value="DNAA REGULATORY INACTIVATOR HDA"/>
    <property type="match status" value="1"/>
</dbReference>
<gene>
    <name evidence="3" type="primary">hda</name>
    <name evidence="3" type="ORF">EOE65_03985</name>
</gene>
<dbReference type="Gene3D" id="1.10.8.60">
    <property type="match status" value="1"/>
</dbReference>
<dbReference type="PANTHER" id="PTHR30050">
    <property type="entry name" value="CHROMOSOMAL REPLICATION INITIATOR PROTEIN DNAA"/>
    <property type="match status" value="1"/>
</dbReference>
<dbReference type="RefSeq" id="WP_127692992.1">
    <property type="nucleotide sequence ID" value="NZ_SACQ01000001.1"/>
</dbReference>
<name>A0A437QE74_9GAMM</name>
<protein>
    <submittedName>
        <fullName evidence="3">DnaA regulatory inactivator Hda</fullName>
    </submittedName>
</protein>
<evidence type="ECO:0000313" key="3">
    <source>
        <dbReference type="EMBL" id="RVU32824.1"/>
    </source>
</evidence>
<dbReference type="InterPro" id="IPR013317">
    <property type="entry name" value="DnaA_dom"/>
</dbReference>
<dbReference type="NCBIfam" id="TIGR03420">
    <property type="entry name" value="DnaA_homol_Hda"/>
    <property type="match status" value="1"/>
</dbReference>
<dbReference type="InterPro" id="IPR055199">
    <property type="entry name" value="Hda_lid"/>
</dbReference>
<accession>A0A437QE74</accession>
<proteinExistence type="predicted"/>
<dbReference type="GO" id="GO:0006270">
    <property type="term" value="P:DNA replication initiation"/>
    <property type="evidence" value="ECO:0007669"/>
    <property type="project" value="TreeGrafter"/>
</dbReference>
<dbReference type="SUPFAM" id="SSF52540">
    <property type="entry name" value="P-loop containing nucleoside triphosphate hydrolases"/>
    <property type="match status" value="1"/>
</dbReference>
<dbReference type="Pfam" id="PF00308">
    <property type="entry name" value="Bac_DnaA"/>
    <property type="match status" value="1"/>
</dbReference>